<feature type="signal peptide" evidence="1">
    <location>
        <begin position="1"/>
        <end position="18"/>
    </location>
</feature>
<gene>
    <name evidence="2" type="ORF">VJJ08_03115</name>
</gene>
<organism evidence="2 3">
    <name type="scientific">Capnocytophaga gingivalis</name>
    <dbReference type="NCBI Taxonomy" id="1017"/>
    <lineage>
        <taxon>Bacteria</taxon>
        <taxon>Pseudomonadati</taxon>
        <taxon>Bacteroidota</taxon>
        <taxon>Flavobacteriia</taxon>
        <taxon>Flavobacteriales</taxon>
        <taxon>Flavobacteriaceae</taxon>
        <taxon>Capnocytophaga</taxon>
    </lineage>
</organism>
<dbReference type="Proteomes" id="UP001311730">
    <property type="component" value="Unassembled WGS sequence"/>
</dbReference>
<evidence type="ECO:0008006" key="4">
    <source>
        <dbReference type="Google" id="ProtNLM"/>
    </source>
</evidence>
<name>A0ABU5Z5U3_9FLAO</name>
<sequence length="514" mass="60072">MKKLYILLLLYCFGQAWGQKSLSCDEVLINSTKGTLSFYIQEKEGTYKKVSLTFPMAEGYKKGEIFKAFTPTWKEKKSVSHDAIYSPTEDNVVRLEDIRPASLEEFLGKKYYLYKGEEEAAFFSFISPYTAQITKLKYEKSWPLGEYVSYSDDSEKKWRIKEIQHYALFVLDMGHQKKIYGLIGLNTSEDVHLLVPLKDQTHFLNYHPYYSPYSNRFFFSTSLEENPENRPADLRNNFHHFHLYAYYHAIPCEDSKKMLINRLGDAVLEKNYDSIRIERHFIIAKDGKQTDIYNAFLEKLNLGDAKGAYLVHGNDILQVLNEKGIHYYNPIGEEVSPNDFHSYVPCGNPSIGKYEIEYKLLKGKNCFSLEEALYPIGYNVKREVKKKTTYQLKGTLPSDKLSILDTHEGSLYIKVERNQKEGLYGYKIPNIGDRWILERSGGNYDAHELIAPIFDKIGENDYFLFYKNGKVGLYPQKEASYKELIYERYGNFYRFKKGRKKGYLDAHTVEEFYE</sequence>
<keyword evidence="3" id="KW-1185">Reference proteome</keyword>
<accession>A0ABU5Z5U3</accession>
<proteinExistence type="predicted"/>
<dbReference type="EMBL" id="JAYKBW010000003">
    <property type="protein sequence ID" value="MEB3074291.1"/>
    <property type="molecule type" value="Genomic_DNA"/>
</dbReference>
<evidence type="ECO:0000256" key="1">
    <source>
        <dbReference type="SAM" id="SignalP"/>
    </source>
</evidence>
<reference evidence="2 3" key="1">
    <citation type="submission" date="2023-12" db="EMBL/GenBank/DDBJ databases">
        <title>Genomic sequences of Capnocytophaga and Parvimonas strains.</title>
        <authorList>
            <person name="Watt R.M."/>
            <person name="Wang M."/>
            <person name="Yang T."/>
            <person name="Tong W.M."/>
        </authorList>
    </citation>
    <scope>NUCLEOTIDE SEQUENCE [LARGE SCALE GENOMIC DNA]</scope>
    <source>
        <strain evidence="2 3">CCUG 13096</strain>
    </source>
</reference>
<evidence type="ECO:0000313" key="3">
    <source>
        <dbReference type="Proteomes" id="UP001311730"/>
    </source>
</evidence>
<keyword evidence="1" id="KW-0732">Signal</keyword>
<protein>
    <recommendedName>
        <fullName evidence="4">WG repeat-containing protein</fullName>
    </recommendedName>
</protein>
<evidence type="ECO:0000313" key="2">
    <source>
        <dbReference type="EMBL" id="MEB3074291.1"/>
    </source>
</evidence>
<dbReference type="RefSeq" id="WP_323982716.1">
    <property type="nucleotide sequence ID" value="NZ_JAYKBW010000003.1"/>
</dbReference>
<comment type="caution">
    <text evidence="2">The sequence shown here is derived from an EMBL/GenBank/DDBJ whole genome shotgun (WGS) entry which is preliminary data.</text>
</comment>
<feature type="chain" id="PRO_5046394077" description="WG repeat-containing protein" evidence="1">
    <location>
        <begin position="19"/>
        <end position="514"/>
    </location>
</feature>